<name>V4TLK6_CITCL</name>
<reference evidence="1 2" key="1">
    <citation type="submission" date="2013-10" db="EMBL/GenBank/DDBJ databases">
        <authorList>
            <consortium name="International Citrus Genome Consortium"/>
            <person name="Jenkins J."/>
            <person name="Schmutz J."/>
            <person name="Prochnik S."/>
            <person name="Rokhsar D."/>
            <person name="Gmitter F."/>
            <person name="Ollitrault P."/>
            <person name="Machado M."/>
            <person name="Talon M."/>
            <person name="Wincker P."/>
            <person name="Jaillon O."/>
            <person name="Morgante M."/>
        </authorList>
    </citation>
    <scope>NUCLEOTIDE SEQUENCE</scope>
    <source>
        <strain evidence="2">cv. Clemenules</strain>
    </source>
</reference>
<dbReference type="Gene3D" id="2.40.70.10">
    <property type="entry name" value="Acid Proteases"/>
    <property type="match status" value="1"/>
</dbReference>
<evidence type="ECO:0008006" key="3">
    <source>
        <dbReference type="Google" id="ProtNLM"/>
    </source>
</evidence>
<keyword evidence="2" id="KW-1185">Reference proteome</keyword>
<dbReference type="EMBL" id="KI536661">
    <property type="protein sequence ID" value="ESR54277.1"/>
    <property type="molecule type" value="Genomic_DNA"/>
</dbReference>
<protein>
    <recommendedName>
        <fullName evidence="3">Aspartic peptidase DDI1-type domain-containing protein</fullName>
    </recommendedName>
</protein>
<evidence type="ECO:0000313" key="1">
    <source>
        <dbReference type="EMBL" id="ESR54277.1"/>
    </source>
</evidence>
<dbReference type="InParanoid" id="V4TLK6"/>
<dbReference type="AlphaFoldDB" id="V4TLK6"/>
<dbReference type="KEGG" id="cic:CICLE_v10024317mg"/>
<gene>
    <name evidence="1" type="ORF">CICLE_v10024317mg</name>
</gene>
<organism evidence="1 2">
    <name type="scientific">Citrus clementina</name>
    <name type="common">Clementine</name>
    <name type="synonym">Citrus deliciosa x Citrus sinensis</name>
    <dbReference type="NCBI Taxonomy" id="85681"/>
    <lineage>
        <taxon>Eukaryota</taxon>
        <taxon>Viridiplantae</taxon>
        <taxon>Streptophyta</taxon>
        <taxon>Embryophyta</taxon>
        <taxon>Tracheophyta</taxon>
        <taxon>Spermatophyta</taxon>
        <taxon>Magnoliopsida</taxon>
        <taxon>eudicotyledons</taxon>
        <taxon>Gunneridae</taxon>
        <taxon>Pentapetalae</taxon>
        <taxon>rosids</taxon>
        <taxon>malvids</taxon>
        <taxon>Sapindales</taxon>
        <taxon>Rutaceae</taxon>
        <taxon>Aurantioideae</taxon>
        <taxon>Citrus</taxon>
    </lineage>
</organism>
<dbReference type="InterPro" id="IPR021109">
    <property type="entry name" value="Peptidase_aspartic_dom_sf"/>
</dbReference>
<sequence>MMKEKIADGLLQLQGKEQDAYFHLLPYHDDQLLLFLEAEINRVLVRKALLDTSSSINIILKTILEIAKILVVLEIAKIPIKNIYGPKVTISGFCNLSNFVEGYVRLDLKVGLLHVLTVFDDMDVYTSYHILLGRP</sequence>
<dbReference type="Gramene" id="ESR54277">
    <property type="protein sequence ID" value="ESR54277"/>
    <property type="gene ID" value="CICLE_v10024317mg"/>
</dbReference>
<dbReference type="Proteomes" id="UP000030687">
    <property type="component" value="Unassembled WGS sequence"/>
</dbReference>
<accession>V4TLK6</accession>
<evidence type="ECO:0000313" key="2">
    <source>
        <dbReference type="Proteomes" id="UP000030687"/>
    </source>
</evidence>
<proteinExistence type="predicted"/>